<sequence length="187" mass="19859">MTTYTEQFSAAAKANAEAQIALFSQLASKTFEGMEKLVDLNLKAAKSSLEESQAAAQKLFSAKDPQEFFTLSSSHAQPTLEKSVAYGRHLSGIFSSTQAELTKAAEAQIAEVNRKVVAMIDEVAKNAPAGSEQAISMFKSAIGNMSAGYEQFTKNAKQAAEVLEANVTNAVDQMSQAGAKVARAAKK</sequence>
<feature type="domain" description="Phasin" evidence="1">
    <location>
        <begin position="6"/>
        <end position="109"/>
    </location>
</feature>
<proteinExistence type="predicted"/>
<reference evidence="2 3" key="1">
    <citation type="journal article" date="2010" name="Int. J. Syst. Evol. Microbiol.">
        <title>Reclassification of Herbaspirillum putei as a later heterotypic synonym of Herbaspirillum huttiense, with the description of H. huttiense subsp. huttiense subsp. nov. and H. huttiense subsp. putei subsp. nov., comb. nov., and description of Herbaspirillum aquaticum sp. nov.</title>
        <authorList>
            <person name="Dobritsa A.P."/>
            <person name="Reddy M.C."/>
            <person name="Samadpour M."/>
        </authorList>
    </citation>
    <scope>NUCLEOTIDE SEQUENCE [LARGE SCALE GENOMIC DNA]</scope>
    <source>
        <strain evidence="2 3">IEH 4430</strain>
    </source>
</reference>
<dbReference type="InterPro" id="IPR010127">
    <property type="entry name" value="Phasin_subfam-1"/>
</dbReference>
<name>A0A225SX22_9BURK</name>
<dbReference type="RefSeq" id="WP_088754082.1">
    <property type="nucleotide sequence ID" value="NZ_JARJFG010000015.1"/>
</dbReference>
<dbReference type="AlphaFoldDB" id="A0A225SX22"/>
<dbReference type="EMBL" id="NJGV01000004">
    <property type="protein sequence ID" value="OWY35737.1"/>
    <property type="molecule type" value="Genomic_DNA"/>
</dbReference>
<comment type="caution">
    <text evidence="2">The sequence shown here is derived from an EMBL/GenBank/DDBJ whole genome shotgun (WGS) entry which is preliminary data.</text>
</comment>
<evidence type="ECO:0000313" key="2">
    <source>
        <dbReference type="EMBL" id="OWY35737.1"/>
    </source>
</evidence>
<accession>A0A225SX22</accession>
<dbReference type="NCBIfam" id="TIGR01841">
    <property type="entry name" value="phasin"/>
    <property type="match status" value="1"/>
</dbReference>
<dbReference type="Pfam" id="PF09361">
    <property type="entry name" value="Phasin_2"/>
    <property type="match status" value="1"/>
</dbReference>
<organism evidence="2 3">
    <name type="scientific">Herbaspirillum aquaticum</name>
    <dbReference type="NCBI Taxonomy" id="568783"/>
    <lineage>
        <taxon>Bacteria</taxon>
        <taxon>Pseudomonadati</taxon>
        <taxon>Pseudomonadota</taxon>
        <taxon>Betaproteobacteria</taxon>
        <taxon>Burkholderiales</taxon>
        <taxon>Oxalobacteraceae</taxon>
        <taxon>Herbaspirillum</taxon>
    </lineage>
</organism>
<gene>
    <name evidence="2" type="ORF">CEJ45_04825</name>
</gene>
<dbReference type="InterPro" id="IPR018968">
    <property type="entry name" value="Phasin"/>
</dbReference>
<evidence type="ECO:0000259" key="1">
    <source>
        <dbReference type="Pfam" id="PF09361"/>
    </source>
</evidence>
<keyword evidence="3" id="KW-1185">Reference proteome</keyword>
<evidence type="ECO:0000313" key="3">
    <source>
        <dbReference type="Proteomes" id="UP000214747"/>
    </source>
</evidence>
<dbReference type="Proteomes" id="UP000214747">
    <property type="component" value="Unassembled WGS sequence"/>
</dbReference>
<protein>
    <submittedName>
        <fullName evidence="2">Phasin (PHA-granule associated protein)</fullName>
    </submittedName>
</protein>